<dbReference type="InterPro" id="IPR010994">
    <property type="entry name" value="RuvA_2-like"/>
</dbReference>
<sequence length="692" mass="76111">MNKLPAPNDPRKPPADADDENALPEGALLEGVTMEEEEPVAPVEADAASDEAGAVEAMVPFEAGGELTPRGQGAAVIADFVKRLPNAPGVYRMFDANGAVLYVGKARNLKKRVTSYTRIGLQSNRIIRMIQQTATMEFVTTRTETEALLLEANLIKRLRPRFNVLLRDDKSFPYILITDHEAPQLVKHRGARTRKGEYFGPFASAGAVGNTVTAMQRAFLIRTCTDSVYEARTRPCLLFQIKRCSGPCTREIALEDYAELVREAKGFLSGKSSAIRTELAEAMTAASADLDFERAAIYRDRLAALSHVQSYQGINPQGVEEADVVAVHQEGGQSCVQVFFFRTGQNWGNHAFYPRADKSLGPGEVLSAFLAQFYEDKPCPRLILISHEIEETELLAEALAEHAGHKVEIAVPKRGEKKDLVDHALANAREALGRNLAETSSQARLLEGVGTTFGLESPPRRIEVYDNSHIMGTNAVGAMIVAGPRGFVKNQYRKFNIRSEEITPGDDFGMMREVLTRRFSRLVKEHGSREAAPRDEDGFGPWPDLVFIDGGQGQLSAAKGILDELGLTEQVPLVGIAKGPDRDAGRETFFVPDREPFMMQPRDPVLYFVQRMRDEAHRFVIGSHRAKRKAAFTANPLDEIGGIGPTRKRALLAHFGTAKAVSRASVPDLLAVPGVSAQMAQTIYDFFHDRGE</sequence>
<dbReference type="Gene3D" id="1.10.150.20">
    <property type="entry name" value="5' to 3' exonuclease, C-terminal subdomain"/>
    <property type="match status" value="1"/>
</dbReference>
<dbReference type="NCBIfam" id="NF001824">
    <property type="entry name" value="PRK00558.1-5"/>
    <property type="match status" value="1"/>
</dbReference>
<dbReference type="PANTHER" id="PTHR30562:SF1">
    <property type="entry name" value="UVRABC SYSTEM PROTEIN C"/>
    <property type="match status" value="1"/>
</dbReference>
<keyword evidence="4 7" id="KW-0267">Excision nuclease</keyword>
<comment type="subunit">
    <text evidence="7">Interacts with UvrB in an incision complex.</text>
</comment>
<dbReference type="SUPFAM" id="SSF46600">
    <property type="entry name" value="C-terminal UvrC-binding domain of UvrB"/>
    <property type="match status" value="1"/>
</dbReference>
<dbReference type="PROSITE" id="PS50151">
    <property type="entry name" value="UVR"/>
    <property type="match status" value="1"/>
</dbReference>
<evidence type="ECO:0000256" key="3">
    <source>
        <dbReference type="ARBA" id="ARBA00022769"/>
    </source>
</evidence>
<dbReference type="SMART" id="SM00465">
    <property type="entry name" value="GIYc"/>
    <property type="match status" value="1"/>
</dbReference>
<keyword evidence="5 7" id="KW-0234">DNA repair</keyword>
<dbReference type="InterPro" id="IPR050066">
    <property type="entry name" value="UvrABC_protein_C"/>
</dbReference>
<dbReference type="Proteomes" id="UP001223743">
    <property type="component" value="Unassembled WGS sequence"/>
</dbReference>
<feature type="domain" description="GIY-YIG" evidence="10">
    <location>
        <begin position="86"/>
        <end position="164"/>
    </location>
</feature>
<dbReference type="CDD" id="cd10434">
    <property type="entry name" value="GIY-YIG_UvrC_Cho"/>
    <property type="match status" value="1"/>
</dbReference>
<evidence type="ECO:0000256" key="5">
    <source>
        <dbReference type="ARBA" id="ARBA00023204"/>
    </source>
</evidence>
<evidence type="ECO:0000256" key="8">
    <source>
        <dbReference type="SAM" id="MobiDB-lite"/>
    </source>
</evidence>
<dbReference type="Pfam" id="PF02151">
    <property type="entry name" value="UVR"/>
    <property type="match status" value="1"/>
</dbReference>
<organism evidence="12 13">
    <name type="scientific">Kaistia geumhonensis</name>
    <dbReference type="NCBI Taxonomy" id="410839"/>
    <lineage>
        <taxon>Bacteria</taxon>
        <taxon>Pseudomonadati</taxon>
        <taxon>Pseudomonadota</taxon>
        <taxon>Alphaproteobacteria</taxon>
        <taxon>Hyphomicrobiales</taxon>
        <taxon>Kaistiaceae</taxon>
        <taxon>Kaistia</taxon>
    </lineage>
</organism>
<evidence type="ECO:0000313" key="12">
    <source>
        <dbReference type="EMBL" id="MDQ0515200.1"/>
    </source>
</evidence>
<dbReference type="InterPro" id="IPR003583">
    <property type="entry name" value="Hlx-hairpin-Hlx_DNA-bd_motif"/>
</dbReference>
<name>A0ABU0M2L4_9HYPH</name>
<dbReference type="InterPro" id="IPR001162">
    <property type="entry name" value="UvrC_RNase_H_dom"/>
</dbReference>
<dbReference type="PROSITE" id="PS50164">
    <property type="entry name" value="GIY_YIG"/>
    <property type="match status" value="1"/>
</dbReference>
<feature type="domain" description="UvrC family homology region profile" evidence="11">
    <location>
        <begin position="324"/>
        <end position="562"/>
    </location>
</feature>
<reference evidence="12 13" key="1">
    <citation type="submission" date="2023-07" db="EMBL/GenBank/DDBJ databases">
        <title>Genomic Encyclopedia of Type Strains, Phase IV (KMG-IV): sequencing the most valuable type-strain genomes for metagenomic binning, comparative biology and taxonomic classification.</title>
        <authorList>
            <person name="Goeker M."/>
        </authorList>
    </citation>
    <scope>NUCLEOTIDE SEQUENCE [LARGE SCALE GENOMIC DNA]</scope>
    <source>
        <strain evidence="12 13">B1-1</strain>
    </source>
</reference>
<dbReference type="InterPro" id="IPR004791">
    <property type="entry name" value="UvrC"/>
</dbReference>
<dbReference type="HAMAP" id="MF_00203">
    <property type="entry name" value="UvrC"/>
    <property type="match status" value="1"/>
</dbReference>
<evidence type="ECO:0000313" key="13">
    <source>
        <dbReference type="Proteomes" id="UP001223743"/>
    </source>
</evidence>
<dbReference type="PROSITE" id="PS50165">
    <property type="entry name" value="UVRC"/>
    <property type="match status" value="1"/>
</dbReference>
<comment type="subcellular location">
    <subcellularLocation>
        <location evidence="7">Cytoplasm</location>
    </subcellularLocation>
</comment>
<evidence type="ECO:0000256" key="4">
    <source>
        <dbReference type="ARBA" id="ARBA00022881"/>
    </source>
</evidence>
<feature type="region of interest" description="Disordered" evidence="8">
    <location>
        <begin position="1"/>
        <end position="49"/>
    </location>
</feature>
<dbReference type="Gene3D" id="3.40.1440.10">
    <property type="entry name" value="GIY-YIG endonuclease"/>
    <property type="match status" value="1"/>
</dbReference>
<keyword evidence="13" id="KW-1185">Reference proteome</keyword>
<keyword evidence="6 7" id="KW-0742">SOS response</keyword>
<evidence type="ECO:0000259" key="11">
    <source>
        <dbReference type="PROSITE" id="PS50165"/>
    </source>
</evidence>
<dbReference type="NCBIfam" id="TIGR00194">
    <property type="entry name" value="uvrC"/>
    <property type="match status" value="1"/>
</dbReference>
<evidence type="ECO:0000259" key="10">
    <source>
        <dbReference type="PROSITE" id="PS50164"/>
    </source>
</evidence>
<protein>
    <recommendedName>
        <fullName evidence="7">UvrABC system protein C</fullName>
        <shortName evidence="7">Protein UvrC</shortName>
    </recommendedName>
    <alternativeName>
        <fullName evidence="7">Excinuclease ABC subunit C</fullName>
    </alternativeName>
</protein>
<keyword evidence="3 7" id="KW-0228">DNA excision</keyword>
<keyword evidence="2 7" id="KW-0227">DNA damage</keyword>
<dbReference type="EMBL" id="JAUSWJ010000001">
    <property type="protein sequence ID" value="MDQ0515200.1"/>
    <property type="molecule type" value="Genomic_DNA"/>
</dbReference>
<evidence type="ECO:0000256" key="1">
    <source>
        <dbReference type="ARBA" id="ARBA00022490"/>
    </source>
</evidence>
<dbReference type="Gene3D" id="4.10.860.10">
    <property type="entry name" value="UVR domain"/>
    <property type="match status" value="1"/>
</dbReference>
<feature type="domain" description="UVR" evidence="9">
    <location>
        <begin position="273"/>
        <end position="308"/>
    </location>
</feature>
<evidence type="ECO:0000256" key="6">
    <source>
        <dbReference type="ARBA" id="ARBA00023236"/>
    </source>
</evidence>
<dbReference type="InterPro" id="IPR047296">
    <property type="entry name" value="GIY-YIG_UvrC_Cho"/>
</dbReference>
<dbReference type="PANTHER" id="PTHR30562">
    <property type="entry name" value="UVRC/OXIDOREDUCTASE"/>
    <property type="match status" value="1"/>
</dbReference>
<dbReference type="InterPro" id="IPR000305">
    <property type="entry name" value="GIY-YIG_endonuc"/>
</dbReference>
<dbReference type="Pfam" id="PF01541">
    <property type="entry name" value="GIY-YIG"/>
    <property type="match status" value="1"/>
</dbReference>
<dbReference type="Pfam" id="PF22920">
    <property type="entry name" value="UvrC_RNaseH"/>
    <property type="match status" value="1"/>
</dbReference>
<dbReference type="InterPro" id="IPR001943">
    <property type="entry name" value="UVR_dom"/>
</dbReference>
<dbReference type="SMART" id="SM00278">
    <property type="entry name" value="HhH1"/>
    <property type="match status" value="2"/>
</dbReference>
<dbReference type="InterPro" id="IPR036876">
    <property type="entry name" value="UVR_dom_sf"/>
</dbReference>
<accession>A0ABU0M2L4</accession>
<evidence type="ECO:0000256" key="2">
    <source>
        <dbReference type="ARBA" id="ARBA00022763"/>
    </source>
</evidence>
<dbReference type="SUPFAM" id="SSF47781">
    <property type="entry name" value="RuvA domain 2-like"/>
    <property type="match status" value="1"/>
</dbReference>
<dbReference type="Pfam" id="PF08459">
    <property type="entry name" value="UvrC_RNaseH_dom"/>
    <property type="match status" value="1"/>
</dbReference>
<dbReference type="Pfam" id="PF14520">
    <property type="entry name" value="HHH_5"/>
    <property type="match status" value="1"/>
</dbReference>
<comment type="similarity">
    <text evidence="7">Belongs to the UvrC family.</text>
</comment>
<keyword evidence="1 7" id="KW-0963">Cytoplasm</keyword>
<dbReference type="InterPro" id="IPR035901">
    <property type="entry name" value="GIY-YIG_endonuc_sf"/>
</dbReference>
<dbReference type="Gene3D" id="3.30.420.340">
    <property type="entry name" value="UvrC, RNAse H endonuclease domain"/>
    <property type="match status" value="1"/>
</dbReference>
<gene>
    <name evidence="7" type="primary">uvrC</name>
    <name evidence="12" type="ORF">QO015_000813</name>
</gene>
<comment type="function">
    <text evidence="7">The UvrABC repair system catalyzes the recognition and processing of DNA lesions. UvrC both incises the 5' and 3' sides of the lesion. The N-terminal half is responsible for the 3' incision and the C-terminal half is responsible for the 5' incision.</text>
</comment>
<evidence type="ECO:0000259" key="9">
    <source>
        <dbReference type="PROSITE" id="PS50151"/>
    </source>
</evidence>
<dbReference type="SUPFAM" id="SSF82771">
    <property type="entry name" value="GIY-YIG endonuclease"/>
    <property type="match status" value="1"/>
</dbReference>
<comment type="caution">
    <text evidence="12">The sequence shown here is derived from an EMBL/GenBank/DDBJ whole genome shotgun (WGS) entry which is preliminary data.</text>
</comment>
<proteinExistence type="inferred from homology"/>
<feature type="compositionally biased region" description="Low complexity" evidence="8">
    <location>
        <begin position="40"/>
        <end position="49"/>
    </location>
</feature>
<dbReference type="InterPro" id="IPR038476">
    <property type="entry name" value="UvrC_RNase_H_dom_sf"/>
</dbReference>
<evidence type="ECO:0000256" key="7">
    <source>
        <dbReference type="HAMAP-Rule" id="MF_00203"/>
    </source>
</evidence>